<dbReference type="SMART" id="SM00443">
    <property type="entry name" value="G_patch"/>
    <property type="match status" value="1"/>
</dbReference>
<feature type="compositionally biased region" description="Polar residues" evidence="4">
    <location>
        <begin position="1"/>
        <end position="13"/>
    </location>
</feature>
<feature type="region of interest" description="Disordered" evidence="4">
    <location>
        <begin position="275"/>
        <end position="381"/>
    </location>
</feature>
<dbReference type="InterPro" id="IPR026822">
    <property type="entry name" value="Spp2/MOS2_G-patch"/>
</dbReference>
<comment type="caution">
    <text evidence="6">The sequence shown here is derived from an EMBL/GenBank/DDBJ whole genome shotgun (WGS) entry which is preliminary data.</text>
</comment>
<evidence type="ECO:0000313" key="6">
    <source>
        <dbReference type="EMBL" id="CAG8657381.1"/>
    </source>
</evidence>
<comment type="subcellular location">
    <subcellularLocation>
        <location evidence="1">Nucleus</location>
    </subcellularLocation>
</comment>
<accession>A0A9N9E2F7</accession>
<dbReference type="GO" id="GO:0005681">
    <property type="term" value="C:spliceosomal complex"/>
    <property type="evidence" value="ECO:0007669"/>
    <property type="project" value="TreeGrafter"/>
</dbReference>
<name>A0A9N9E2F7_9GLOM</name>
<dbReference type="OrthoDB" id="5577072at2759"/>
<gene>
    <name evidence="6" type="ORF">AMORRO_LOCUS10248</name>
</gene>
<evidence type="ECO:0000256" key="2">
    <source>
        <dbReference type="ARBA" id="ARBA00008576"/>
    </source>
</evidence>
<evidence type="ECO:0000256" key="4">
    <source>
        <dbReference type="SAM" id="MobiDB-lite"/>
    </source>
</evidence>
<dbReference type="InterPro" id="IPR045166">
    <property type="entry name" value="Spp2-like"/>
</dbReference>
<dbReference type="PANTHER" id="PTHR15818:SF2">
    <property type="entry name" value="G-PATCH DOMAIN AND KOW MOTIFS-CONTAINING PROTEIN"/>
    <property type="match status" value="1"/>
</dbReference>
<protein>
    <submittedName>
        <fullName evidence="6">5329_t:CDS:1</fullName>
    </submittedName>
</protein>
<evidence type="ECO:0000256" key="3">
    <source>
        <dbReference type="ARBA" id="ARBA00023242"/>
    </source>
</evidence>
<dbReference type="EMBL" id="CAJVPV010011067">
    <property type="protein sequence ID" value="CAG8657381.1"/>
    <property type="molecule type" value="Genomic_DNA"/>
</dbReference>
<dbReference type="GO" id="GO:0000398">
    <property type="term" value="P:mRNA splicing, via spliceosome"/>
    <property type="evidence" value="ECO:0007669"/>
    <property type="project" value="InterPro"/>
</dbReference>
<dbReference type="AlphaFoldDB" id="A0A9N9E2F7"/>
<organism evidence="6 7">
    <name type="scientific">Acaulospora morrowiae</name>
    <dbReference type="NCBI Taxonomy" id="94023"/>
    <lineage>
        <taxon>Eukaryota</taxon>
        <taxon>Fungi</taxon>
        <taxon>Fungi incertae sedis</taxon>
        <taxon>Mucoromycota</taxon>
        <taxon>Glomeromycotina</taxon>
        <taxon>Glomeromycetes</taxon>
        <taxon>Diversisporales</taxon>
        <taxon>Acaulosporaceae</taxon>
        <taxon>Acaulospora</taxon>
    </lineage>
</organism>
<evidence type="ECO:0000313" key="7">
    <source>
        <dbReference type="Proteomes" id="UP000789342"/>
    </source>
</evidence>
<dbReference type="Proteomes" id="UP000789342">
    <property type="component" value="Unassembled WGS sequence"/>
</dbReference>
<keyword evidence="3" id="KW-0539">Nucleus</keyword>
<feature type="compositionally biased region" description="Basic and acidic residues" evidence="4">
    <location>
        <begin position="291"/>
        <end position="303"/>
    </location>
</feature>
<sequence length="381" mass="42966">MSQETPSKSQDASSGRGFSMTLQKSKTKKVERRNLDVFPSETYKKRRITEDPDQPAIELITCIEDNQLQSLNPKKDDKDLVIPTLKNDWMERNRTLASARYLPQNENEEVKTTTELLTNTGSSYGLTINKKTANDASNEATDEIRGEITVTHSIEASIIMSSDSLDDEQSLRQQALTALMRGSDEGDSSEQQESNLVLQVGENRNIEAKRDKLSETEAFQRDIANLPDEADIDYDSVPIDEFGLAMLRGMGWKPGMAIGKNQNIKPKELYEPKARPTHLGLGASPFPNTSNDKKSIRSFKRDNTSTNGQKSRYRSVSPPPSERIKGKSQGSSSKRNKDRSRNRSRSTERSHRKSRDRSRRDRSKDRSSYNESSSKRHGTTS</sequence>
<evidence type="ECO:0000259" key="5">
    <source>
        <dbReference type="PROSITE" id="PS50174"/>
    </source>
</evidence>
<feature type="region of interest" description="Disordered" evidence="4">
    <location>
        <begin position="1"/>
        <end position="33"/>
    </location>
</feature>
<dbReference type="GO" id="GO:0003676">
    <property type="term" value="F:nucleic acid binding"/>
    <property type="evidence" value="ECO:0007669"/>
    <property type="project" value="InterPro"/>
</dbReference>
<dbReference type="PROSITE" id="PS50174">
    <property type="entry name" value="G_PATCH"/>
    <property type="match status" value="1"/>
</dbReference>
<comment type="similarity">
    <text evidence="2">Belongs to the SPP2 family.</text>
</comment>
<dbReference type="PANTHER" id="PTHR15818">
    <property type="entry name" value="G PATCH AND KOW-CONTAINING"/>
    <property type="match status" value="1"/>
</dbReference>
<dbReference type="Pfam" id="PF12656">
    <property type="entry name" value="G-patch_2"/>
    <property type="match status" value="1"/>
</dbReference>
<feature type="domain" description="G-patch" evidence="5">
    <location>
        <begin position="239"/>
        <end position="286"/>
    </location>
</feature>
<proteinExistence type="inferred from homology"/>
<reference evidence="6" key="1">
    <citation type="submission" date="2021-06" db="EMBL/GenBank/DDBJ databases">
        <authorList>
            <person name="Kallberg Y."/>
            <person name="Tangrot J."/>
            <person name="Rosling A."/>
        </authorList>
    </citation>
    <scope>NUCLEOTIDE SEQUENCE</scope>
    <source>
        <strain evidence="6">CL551</strain>
    </source>
</reference>
<dbReference type="InterPro" id="IPR000467">
    <property type="entry name" value="G_patch_dom"/>
</dbReference>
<feature type="compositionally biased region" description="Basic and acidic residues" evidence="4">
    <location>
        <begin position="358"/>
        <end position="368"/>
    </location>
</feature>
<evidence type="ECO:0000256" key="1">
    <source>
        <dbReference type="ARBA" id="ARBA00004123"/>
    </source>
</evidence>
<feature type="compositionally biased region" description="Basic and acidic residues" evidence="4">
    <location>
        <begin position="339"/>
        <end position="349"/>
    </location>
</feature>
<keyword evidence="7" id="KW-1185">Reference proteome</keyword>